<protein>
    <submittedName>
        <fullName evidence="2">Uncharacterized protein</fullName>
    </submittedName>
</protein>
<organism evidence="2 3">
    <name type="scientific">Methylobacterium currus</name>
    <dbReference type="NCBI Taxonomy" id="2051553"/>
    <lineage>
        <taxon>Bacteria</taxon>
        <taxon>Pseudomonadati</taxon>
        <taxon>Pseudomonadota</taxon>
        <taxon>Alphaproteobacteria</taxon>
        <taxon>Hyphomicrobiales</taxon>
        <taxon>Methylobacteriaceae</taxon>
        <taxon>Methylobacterium</taxon>
    </lineage>
</organism>
<accession>A0A2R4WM62</accession>
<dbReference type="Proteomes" id="UP000244755">
    <property type="component" value="Chromosome 1"/>
</dbReference>
<proteinExistence type="predicted"/>
<evidence type="ECO:0000256" key="1">
    <source>
        <dbReference type="SAM" id="MobiDB-lite"/>
    </source>
</evidence>
<feature type="region of interest" description="Disordered" evidence="1">
    <location>
        <begin position="39"/>
        <end position="70"/>
    </location>
</feature>
<name>A0A2R4WM62_9HYPH</name>
<evidence type="ECO:0000313" key="3">
    <source>
        <dbReference type="Proteomes" id="UP000244755"/>
    </source>
</evidence>
<gene>
    <name evidence="2" type="ORF">DA075_18375</name>
</gene>
<reference evidence="2 3" key="1">
    <citation type="submission" date="2018-04" db="EMBL/GenBank/DDBJ databases">
        <title>Methylobacterium sp. PR1016A genome.</title>
        <authorList>
            <person name="Park W."/>
        </authorList>
    </citation>
    <scope>NUCLEOTIDE SEQUENCE [LARGE SCALE GENOMIC DNA]</scope>
    <source>
        <strain evidence="2 3">PR1016A</strain>
    </source>
</reference>
<sequence length="70" mass="7564">MDALAGLLPFDARERLAVLLTDEDAATLKHLARSGMPTRRCWPAGPTGIPEARPGQGARRSPPVLHPRVQ</sequence>
<dbReference type="AlphaFoldDB" id="A0A2R4WM62"/>
<dbReference type="EMBL" id="CP028843">
    <property type="protein sequence ID" value="AWB22633.1"/>
    <property type="molecule type" value="Genomic_DNA"/>
</dbReference>
<dbReference type="KEGG" id="mee:DA075_18375"/>
<keyword evidence="3" id="KW-1185">Reference proteome</keyword>
<evidence type="ECO:0000313" key="2">
    <source>
        <dbReference type="EMBL" id="AWB22633.1"/>
    </source>
</evidence>